<gene>
    <name evidence="2" type="ORF">BDP27DRAFT_1235039</name>
</gene>
<sequence length="208" mass="22975">MFKLELGPTGQFASRGNVCIFPQDPSPLGTCLPPPLSQLHDEVCVIFIGSPDIEVTIEMLSRSPLLVRRSRIIEALKWLIQHNSLYSDLNIDLVEEAAAHYPEAGIPIPIQSIIRVNTNSEGASYTQQANSEQFNQNVSPLGMPSSTVIDADHADSTYKMRKLNALQRLKAGQTSFIKYPSGSTPLPTRHSPDTYGHLWPTLFPYGSE</sequence>
<name>A0A9P5PCY5_9AGAR</name>
<dbReference type="Proteomes" id="UP000772434">
    <property type="component" value="Unassembled WGS sequence"/>
</dbReference>
<keyword evidence="3" id="KW-1185">Reference proteome</keyword>
<reference evidence="2" key="1">
    <citation type="submission" date="2020-11" db="EMBL/GenBank/DDBJ databases">
        <authorList>
            <consortium name="DOE Joint Genome Institute"/>
            <person name="Ahrendt S."/>
            <person name="Riley R."/>
            <person name="Andreopoulos W."/>
            <person name="Labutti K."/>
            <person name="Pangilinan J."/>
            <person name="Ruiz-Duenas F.J."/>
            <person name="Barrasa J.M."/>
            <person name="Sanchez-Garcia M."/>
            <person name="Camarero S."/>
            <person name="Miyauchi S."/>
            <person name="Serrano A."/>
            <person name="Linde D."/>
            <person name="Babiker R."/>
            <person name="Drula E."/>
            <person name="Ayuso-Fernandez I."/>
            <person name="Pacheco R."/>
            <person name="Padilla G."/>
            <person name="Ferreira P."/>
            <person name="Barriuso J."/>
            <person name="Kellner H."/>
            <person name="Castanera R."/>
            <person name="Alfaro M."/>
            <person name="Ramirez L."/>
            <person name="Pisabarro A.G."/>
            <person name="Kuo A."/>
            <person name="Tritt A."/>
            <person name="Lipzen A."/>
            <person name="He G."/>
            <person name="Yan M."/>
            <person name="Ng V."/>
            <person name="Cullen D."/>
            <person name="Martin F."/>
            <person name="Rosso M.-N."/>
            <person name="Henrissat B."/>
            <person name="Hibbett D."/>
            <person name="Martinez A.T."/>
            <person name="Grigoriev I.V."/>
        </authorList>
    </citation>
    <scope>NUCLEOTIDE SEQUENCE</scope>
    <source>
        <strain evidence="2">AH 40177</strain>
    </source>
</reference>
<proteinExistence type="predicted"/>
<organism evidence="2 3">
    <name type="scientific">Rhodocollybia butyracea</name>
    <dbReference type="NCBI Taxonomy" id="206335"/>
    <lineage>
        <taxon>Eukaryota</taxon>
        <taxon>Fungi</taxon>
        <taxon>Dikarya</taxon>
        <taxon>Basidiomycota</taxon>
        <taxon>Agaricomycotina</taxon>
        <taxon>Agaricomycetes</taxon>
        <taxon>Agaricomycetidae</taxon>
        <taxon>Agaricales</taxon>
        <taxon>Marasmiineae</taxon>
        <taxon>Omphalotaceae</taxon>
        <taxon>Rhodocollybia</taxon>
    </lineage>
</organism>
<evidence type="ECO:0000313" key="2">
    <source>
        <dbReference type="EMBL" id="KAF9061553.1"/>
    </source>
</evidence>
<dbReference type="AlphaFoldDB" id="A0A9P5PCY5"/>
<dbReference type="OrthoDB" id="3257061at2759"/>
<dbReference type="Pfam" id="PF20209">
    <property type="entry name" value="DUF6570"/>
    <property type="match status" value="1"/>
</dbReference>
<evidence type="ECO:0000259" key="1">
    <source>
        <dbReference type="Pfam" id="PF20209"/>
    </source>
</evidence>
<feature type="domain" description="DUF6570" evidence="1">
    <location>
        <begin position="3"/>
        <end position="92"/>
    </location>
</feature>
<accession>A0A9P5PCY5</accession>
<comment type="caution">
    <text evidence="2">The sequence shown here is derived from an EMBL/GenBank/DDBJ whole genome shotgun (WGS) entry which is preliminary data.</text>
</comment>
<protein>
    <recommendedName>
        <fullName evidence="1">DUF6570 domain-containing protein</fullName>
    </recommendedName>
</protein>
<dbReference type="EMBL" id="JADNRY010000198">
    <property type="protein sequence ID" value="KAF9061553.1"/>
    <property type="molecule type" value="Genomic_DNA"/>
</dbReference>
<dbReference type="InterPro" id="IPR046700">
    <property type="entry name" value="DUF6570"/>
</dbReference>
<evidence type="ECO:0000313" key="3">
    <source>
        <dbReference type="Proteomes" id="UP000772434"/>
    </source>
</evidence>